<dbReference type="FunFam" id="3.70.10.10:FF:000014">
    <property type="entry name" value="DNA repair protein Rad1, putative"/>
    <property type="match status" value="1"/>
</dbReference>
<feature type="transmembrane region" description="Helical" evidence="12">
    <location>
        <begin position="27"/>
        <end position="46"/>
    </location>
</feature>
<keyword evidence="6" id="KW-0227">DNA damage</keyword>
<reference evidence="13 14" key="1">
    <citation type="submission" date="2018-05" db="EMBL/GenBank/DDBJ databases">
        <title>Genome sequencing and assembly of the regulated plant pathogen Lachnellula willkommii and related sister species for the development of diagnostic species identification markers.</title>
        <authorList>
            <person name="Giroux E."/>
            <person name="Bilodeau G."/>
        </authorList>
    </citation>
    <scope>NUCLEOTIDE SEQUENCE [LARGE SCALE GENOMIC DNA]</scope>
    <source>
        <strain evidence="13 14">CBS 172.35</strain>
    </source>
</reference>
<evidence type="ECO:0000256" key="10">
    <source>
        <dbReference type="ARBA" id="ARBA00023242"/>
    </source>
</evidence>
<keyword evidence="9" id="KW-0234">DNA repair</keyword>
<keyword evidence="10" id="KW-0539">Nucleus</keyword>
<evidence type="ECO:0000256" key="7">
    <source>
        <dbReference type="ARBA" id="ARBA00022989"/>
    </source>
</evidence>
<evidence type="ECO:0000256" key="3">
    <source>
        <dbReference type="ARBA" id="ARBA00009825"/>
    </source>
</evidence>
<comment type="similarity">
    <text evidence="4">Belongs to the rad1 family.</text>
</comment>
<evidence type="ECO:0000313" key="14">
    <source>
        <dbReference type="Proteomes" id="UP000315522"/>
    </source>
</evidence>
<evidence type="ECO:0000256" key="6">
    <source>
        <dbReference type="ARBA" id="ARBA00022763"/>
    </source>
</evidence>
<comment type="caution">
    <text evidence="13">The sequence shown here is derived from an EMBL/GenBank/DDBJ whole genome shotgun (WGS) entry which is preliminary data.</text>
</comment>
<organism evidence="13 14">
    <name type="scientific">Lachnellula willkommii</name>
    <dbReference type="NCBI Taxonomy" id="215461"/>
    <lineage>
        <taxon>Eukaryota</taxon>
        <taxon>Fungi</taxon>
        <taxon>Dikarya</taxon>
        <taxon>Ascomycota</taxon>
        <taxon>Pezizomycotina</taxon>
        <taxon>Leotiomycetes</taxon>
        <taxon>Helotiales</taxon>
        <taxon>Lachnaceae</taxon>
        <taxon>Lachnellula</taxon>
    </lineage>
</organism>
<dbReference type="PANTHER" id="PTHR10870">
    <property type="entry name" value="CELL CYCLE CHECKPOINT PROTEIN RAD1"/>
    <property type="match status" value="1"/>
</dbReference>
<evidence type="ECO:0000256" key="4">
    <source>
        <dbReference type="ARBA" id="ARBA00010991"/>
    </source>
</evidence>
<dbReference type="PANTHER" id="PTHR10870:SF0">
    <property type="entry name" value="CELL CYCLE CHECKPOINT PROTEIN RAD1"/>
    <property type="match status" value="1"/>
</dbReference>
<keyword evidence="5 12" id="KW-0812">Transmembrane</keyword>
<keyword evidence="8 12" id="KW-0472">Membrane</keyword>
<dbReference type="InterPro" id="IPR046938">
    <property type="entry name" value="DNA_clamp_sf"/>
</dbReference>
<evidence type="ECO:0000313" key="13">
    <source>
        <dbReference type="EMBL" id="TVY92700.1"/>
    </source>
</evidence>
<dbReference type="EMBL" id="QGML01000265">
    <property type="protein sequence ID" value="TVY92700.1"/>
    <property type="molecule type" value="Genomic_DNA"/>
</dbReference>
<evidence type="ECO:0000256" key="2">
    <source>
        <dbReference type="ARBA" id="ARBA00004141"/>
    </source>
</evidence>
<dbReference type="GO" id="GO:0006281">
    <property type="term" value="P:DNA repair"/>
    <property type="evidence" value="ECO:0007669"/>
    <property type="project" value="UniProtKB-KW"/>
</dbReference>
<dbReference type="GO" id="GO:0008250">
    <property type="term" value="C:oligosaccharyltransferase complex"/>
    <property type="evidence" value="ECO:0007669"/>
    <property type="project" value="InterPro"/>
</dbReference>
<sequence>MESSLHQVWESAVGSPFVPTVGKGSQFFLGFSLLTIGFLLTGLFGLNRSVVNIPVIGIPASAAFAYVPKHVSTIFRLANNSQVWCSLHDLCGWRLCITSPSITYSAANRLPPLILLLSISPIWNHTHPASKMSAIVEAENGPPIFKAVSSSARQLFQLLNCIRFATKAQVQISNEGLRFAVEESRVMQGTVFIEKALFTTFNCNLPESDPSEDEPIAPDLPSFQISLSALLETLQIFGVADAGNGRTSKPDNDGGYGSNIRPGRPNAFSNQALGMTGVCRLSYAGIGSPFSIILEESGVTTTCNLNTYEPESPEDIPFQRDAMQVKIIMQARWLFDAVTELSSATPSRLDINAYPEAPYLSLSASGPLGSAAVDFSKGRELLETFTVAEKWTQSYKFEMIKAAAEAMRLASKVSVRGDEQGVLSLQFMVEVEGGGVSFIDFRFVPFLREEEDEDEDSQNEEDEYEDEER</sequence>
<dbReference type="InterPro" id="IPR003021">
    <property type="entry name" value="Rad1_Rec1_Rad17"/>
</dbReference>
<dbReference type="Pfam" id="PF02144">
    <property type="entry name" value="Rad1"/>
    <property type="match status" value="1"/>
</dbReference>
<evidence type="ECO:0000256" key="1">
    <source>
        <dbReference type="ARBA" id="ARBA00004123"/>
    </source>
</evidence>
<dbReference type="CDD" id="cd00577">
    <property type="entry name" value="PCNA"/>
    <property type="match status" value="1"/>
</dbReference>
<name>A0A559MIB0_9HELO</name>
<evidence type="ECO:0000256" key="12">
    <source>
        <dbReference type="SAM" id="Phobius"/>
    </source>
</evidence>
<dbReference type="Pfam" id="PF05251">
    <property type="entry name" value="Ost5"/>
    <property type="match status" value="1"/>
</dbReference>
<comment type="subcellular location">
    <subcellularLocation>
        <location evidence="2">Membrane</location>
        <topology evidence="2">Multi-pass membrane protein</topology>
    </subcellularLocation>
    <subcellularLocation>
        <location evidence="1">Nucleus</location>
    </subcellularLocation>
</comment>
<dbReference type="Proteomes" id="UP000315522">
    <property type="component" value="Unassembled WGS sequence"/>
</dbReference>
<evidence type="ECO:0000256" key="11">
    <source>
        <dbReference type="SAM" id="MobiDB-lite"/>
    </source>
</evidence>
<proteinExistence type="inferred from homology"/>
<keyword evidence="7 12" id="KW-1133">Transmembrane helix</keyword>
<dbReference type="PRINTS" id="PR01245">
    <property type="entry name" value="RAD1REC1"/>
</dbReference>
<comment type="similarity">
    <text evidence="3">Belongs to the OST5 family.</text>
</comment>
<evidence type="ECO:0000256" key="8">
    <source>
        <dbReference type="ARBA" id="ARBA00023136"/>
    </source>
</evidence>
<keyword evidence="14" id="KW-1185">Reference proteome</keyword>
<dbReference type="SUPFAM" id="SSF55979">
    <property type="entry name" value="DNA clamp"/>
    <property type="match status" value="1"/>
</dbReference>
<evidence type="ECO:0000256" key="9">
    <source>
        <dbReference type="ARBA" id="ARBA00023204"/>
    </source>
</evidence>
<dbReference type="AlphaFoldDB" id="A0A559MIB0"/>
<dbReference type="GO" id="GO:0000077">
    <property type="term" value="P:DNA damage checkpoint signaling"/>
    <property type="evidence" value="ECO:0007669"/>
    <property type="project" value="InterPro"/>
</dbReference>
<dbReference type="InterPro" id="IPR007915">
    <property type="entry name" value="TMEM258/Ost5"/>
</dbReference>
<dbReference type="GO" id="GO:0030896">
    <property type="term" value="C:checkpoint clamp complex"/>
    <property type="evidence" value="ECO:0007669"/>
    <property type="project" value="TreeGrafter"/>
</dbReference>
<accession>A0A559MIB0</accession>
<feature type="region of interest" description="Disordered" evidence="11">
    <location>
        <begin position="449"/>
        <end position="469"/>
    </location>
</feature>
<evidence type="ECO:0000256" key="5">
    <source>
        <dbReference type="ARBA" id="ARBA00022692"/>
    </source>
</evidence>
<protein>
    <submittedName>
        <fullName evidence="13">DNA damage checkpoint control protein rad1</fullName>
    </submittedName>
</protein>
<gene>
    <name evidence="13" type="primary">rad1</name>
    <name evidence="13" type="ORF">LAWI1_G001920</name>
</gene>
<dbReference type="Gene3D" id="3.70.10.10">
    <property type="match status" value="1"/>
</dbReference>